<gene>
    <name evidence="1" type="ORF">BLNAU_19117</name>
</gene>
<name>A0ABQ9X304_9EUKA</name>
<dbReference type="Proteomes" id="UP001281761">
    <property type="component" value="Unassembled WGS sequence"/>
</dbReference>
<reference evidence="1 2" key="1">
    <citation type="journal article" date="2022" name="bioRxiv">
        <title>Genomics of Preaxostyla Flagellates Illuminates Evolutionary Transitions and the Path Towards Mitochondrial Loss.</title>
        <authorList>
            <person name="Novak L.V.F."/>
            <person name="Treitli S.C."/>
            <person name="Pyrih J."/>
            <person name="Halakuc P."/>
            <person name="Pipaliya S.V."/>
            <person name="Vacek V."/>
            <person name="Brzon O."/>
            <person name="Soukal P."/>
            <person name="Eme L."/>
            <person name="Dacks J.B."/>
            <person name="Karnkowska A."/>
            <person name="Elias M."/>
            <person name="Hampl V."/>
        </authorList>
    </citation>
    <scope>NUCLEOTIDE SEQUENCE [LARGE SCALE GENOMIC DNA]</scope>
    <source>
        <strain evidence="1">NAU3</strain>
        <tissue evidence="1">Gut</tissue>
    </source>
</reference>
<organism evidence="1 2">
    <name type="scientific">Blattamonas nauphoetae</name>
    <dbReference type="NCBI Taxonomy" id="2049346"/>
    <lineage>
        <taxon>Eukaryota</taxon>
        <taxon>Metamonada</taxon>
        <taxon>Preaxostyla</taxon>
        <taxon>Oxymonadida</taxon>
        <taxon>Blattamonas</taxon>
    </lineage>
</organism>
<evidence type="ECO:0000313" key="2">
    <source>
        <dbReference type="Proteomes" id="UP001281761"/>
    </source>
</evidence>
<keyword evidence="2" id="KW-1185">Reference proteome</keyword>
<dbReference type="EMBL" id="JARBJD010000242">
    <property type="protein sequence ID" value="KAK2945973.1"/>
    <property type="molecule type" value="Genomic_DNA"/>
</dbReference>
<accession>A0ABQ9X304</accession>
<sequence>MKTATPSCAARSDLSSQVSFSIDTSPFLNCVEDGLASEHEKAVVFRSLVATLKSKHTLDASLEAKAVSFLKYVILWDEEVTEVFPSTLASSADESPTDFVQSIVELISLPSHTITDVTVEMLERLIFWCSVKNRFTLIKADLIPHLIITLNPLSLSFTDAVDIHINFMKSVSRFLWLATPGTQADLEIEGDNALQAVCETVLQQVIVPSDLYLWHLCANRFSIIDEDQSMLFLDLLHTLLHISSCYQPTMDFVLHMHVFLVIPSCLTFFENDETVWSIAYDMIGIQQKWNKERGEVRQMCKEVHQMLRMEGIEDVIEEKLQTDKHGSFGSAIVAFLIEWKNLLGMNNLEPK</sequence>
<proteinExistence type="predicted"/>
<comment type="caution">
    <text evidence="1">The sequence shown here is derived from an EMBL/GenBank/DDBJ whole genome shotgun (WGS) entry which is preliminary data.</text>
</comment>
<evidence type="ECO:0000313" key="1">
    <source>
        <dbReference type="EMBL" id="KAK2945973.1"/>
    </source>
</evidence>
<protein>
    <submittedName>
        <fullName evidence="1">Uncharacterized protein</fullName>
    </submittedName>
</protein>